<evidence type="ECO:0000313" key="2">
    <source>
        <dbReference type="EMBL" id="KAL3066635.1"/>
    </source>
</evidence>
<protein>
    <submittedName>
        <fullName evidence="2">Uncharacterized protein</fullName>
    </submittedName>
</protein>
<comment type="caution">
    <text evidence="2">The sequence shown here is derived from an EMBL/GenBank/DDBJ whole genome shotgun (WGS) entry which is preliminary data.</text>
</comment>
<sequence>MTQQNGKPPATSVRKPLGERAHKRISMSTEYQEKFLPPRCHGTIVTSAPKKAPYHTLKGTSSDKGSFIRVKVKVTDKYTHHPPEAPQQSLPPKVQRGCSSPPQNPARSIANQAAAMLYTTAYKDDFQAWKVIKRQPYKPIDSLKVNQGLVVPISTLQQ</sequence>
<organism evidence="2 3">
    <name type="scientific">Pagothenia borchgrevinki</name>
    <name type="common">Bald rockcod</name>
    <name type="synonym">Trematomus borchgrevinki</name>
    <dbReference type="NCBI Taxonomy" id="8213"/>
    <lineage>
        <taxon>Eukaryota</taxon>
        <taxon>Metazoa</taxon>
        <taxon>Chordata</taxon>
        <taxon>Craniata</taxon>
        <taxon>Vertebrata</taxon>
        <taxon>Euteleostomi</taxon>
        <taxon>Actinopterygii</taxon>
        <taxon>Neopterygii</taxon>
        <taxon>Teleostei</taxon>
        <taxon>Neoteleostei</taxon>
        <taxon>Acanthomorphata</taxon>
        <taxon>Eupercaria</taxon>
        <taxon>Perciformes</taxon>
        <taxon>Notothenioidei</taxon>
        <taxon>Nototheniidae</taxon>
        <taxon>Pagothenia</taxon>
    </lineage>
</organism>
<reference evidence="2 3" key="2">
    <citation type="journal article" date="2024" name="G3 (Bethesda)">
        <title>The genome of the cryopelagic Antarctic bald notothen, Trematomus borchgrevinki.</title>
        <authorList>
            <person name="Rayamajhi N."/>
            <person name="Rivera-Colon A.G."/>
            <person name="Minhas B.F."/>
            <person name="Cheng C.C."/>
            <person name="Catchen J.M."/>
        </authorList>
    </citation>
    <scope>NUCLEOTIDE SEQUENCE [LARGE SCALE GENOMIC DNA]</scope>
    <source>
        <strain evidence="2">AGRC-2024</strain>
    </source>
</reference>
<keyword evidence="3" id="KW-1185">Reference proteome</keyword>
<evidence type="ECO:0000256" key="1">
    <source>
        <dbReference type="SAM" id="MobiDB-lite"/>
    </source>
</evidence>
<dbReference type="AlphaFoldDB" id="A0ABD2HKW5"/>
<feature type="compositionally biased region" description="Polar residues" evidence="1">
    <location>
        <begin position="97"/>
        <end position="106"/>
    </location>
</feature>
<name>A0ABD2HKW5_PAGBO</name>
<reference evidence="2 3" key="1">
    <citation type="journal article" date="2022" name="G3 (Bethesda)">
        <title>Evaluating Illumina-, Nanopore-, and PacBio-based genome assembly strategies with the bald notothen, Trematomus borchgrevinki.</title>
        <authorList>
            <person name="Rayamajhi N."/>
            <person name="Cheng C.C."/>
            <person name="Catchen J.M."/>
        </authorList>
    </citation>
    <scope>NUCLEOTIDE SEQUENCE [LARGE SCALE GENOMIC DNA]</scope>
    <source>
        <strain evidence="2">AGRC-2024</strain>
    </source>
</reference>
<accession>A0ABD2HKW5</accession>
<proteinExistence type="predicted"/>
<feature type="region of interest" description="Disordered" evidence="1">
    <location>
        <begin position="78"/>
        <end position="106"/>
    </location>
</feature>
<gene>
    <name evidence="2" type="ORF">OYC64_016559</name>
</gene>
<dbReference type="Proteomes" id="UP001619887">
    <property type="component" value="Unassembled WGS sequence"/>
</dbReference>
<feature type="region of interest" description="Disordered" evidence="1">
    <location>
        <begin position="1"/>
        <end position="33"/>
    </location>
</feature>
<dbReference type="EMBL" id="JBIYXZ010002068">
    <property type="protein sequence ID" value="KAL3066635.1"/>
    <property type="molecule type" value="Genomic_DNA"/>
</dbReference>
<evidence type="ECO:0000313" key="3">
    <source>
        <dbReference type="Proteomes" id="UP001619887"/>
    </source>
</evidence>